<dbReference type="Proteomes" id="UP001054945">
    <property type="component" value="Unassembled WGS sequence"/>
</dbReference>
<protein>
    <submittedName>
        <fullName evidence="1">Uncharacterized protein</fullName>
    </submittedName>
</protein>
<sequence length="98" mass="10685">MFLSNKLGLKCSGTSVAQVWSWLAPLAAELRLQEPRLFMAESGRADDSAPAAPSWMASPCSCKRANFPGTPDLGGIQLPFIPKPVEDSRAPERHLFRC</sequence>
<gene>
    <name evidence="1" type="ORF">CEXT_25791</name>
</gene>
<organism evidence="1 2">
    <name type="scientific">Caerostris extrusa</name>
    <name type="common">Bark spider</name>
    <name type="synonym">Caerostris bankana</name>
    <dbReference type="NCBI Taxonomy" id="172846"/>
    <lineage>
        <taxon>Eukaryota</taxon>
        <taxon>Metazoa</taxon>
        <taxon>Ecdysozoa</taxon>
        <taxon>Arthropoda</taxon>
        <taxon>Chelicerata</taxon>
        <taxon>Arachnida</taxon>
        <taxon>Araneae</taxon>
        <taxon>Araneomorphae</taxon>
        <taxon>Entelegynae</taxon>
        <taxon>Araneoidea</taxon>
        <taxon>Araneidae</taxon>
        <taxon>Caerostris</taxon>
    </lineage>
</organism>
<evidence type="ECO:0000313" key="1">
    <source>
        <dbReference type="EMBL" id="GIX98102.1"/>
    </source>
</evidence>
<name>A0AAV4PKG7_CAEEX</name>
<proteinExistence type="predicted"/>
<dbReference type="EMBL" id="BPLR01004860">
    <property type="protein sequence ID" value="GIX98102.1"/>
    <property type="molecule type" value="Genomic_DNA"/>
</dbReference>
<reference evidence="1 2" key="1">
    <citation type="submission" date="2021-06" db="EMBL/GenBank/DDBJ databases">
        <title>Caerostris extrusa draft genome.</title>
        <authorList>
            <person name="Kono N."/>
            <person name="Arakawa K."/>
        </authorList>
    </citation>
    <scope>NUCLEOTIDE SEQUENCE [LARGE SCALE GENOMIC DNA]</scope>
</reference>
<dbReference type="AlphaFoldDB" id="A0AAV4PKG7"/>
<accession>A0AAV4PKG7</accession>
<keyword evidence="2" id="KW-1185">Reference proteome</keyword>
<comment type="caution">
    <text evidence="1">The sequence shown here is derived from an EMBL/GenBank/DDBJ whole genome shotgun (WGS) entry which is preliminary data.</text>
</comment>
<evidence type="ECO:0000313" key="2">
    <source>
        <dbReference type="Proteomes" id="UP001054945"/>
    </source>
</evidence>